<dbReference type="EMBL" id="FOFG01000001">
    <property type="protein sequence ID" value="SEP71561.1"/>
    <property type="molecule type" value="Genomic_DNA"/>
</dbReference>
<sequence length="157" mass="15783">MELELTAQTHQTHAGGNTMSLQKRSAAVLLAFSLAALPLIGLPVLGQGAAAAQSAPAAKVNMQPGAGSAGSTVRLSGTGIGSNSDVQIMGGQDERHLAPIGTAKSDARGGVKAQVQVPGNARNGKPYFFGLRANDTTTVATPGFNVRPQATQPRGGA</sequence>
<dbReference type="STRING" id="1855383.SAMN05216548_101324"/>
<evidence type="ECO:0000313" key="4">
    <source>
        <dbReference type="Proteomes" id="UP000199647"/>
    </source>
</evidence>
<accession>A0A1H9A4V4</accession>
<keyword evidence="4" id="KW-1185">Reference proteome</keyword>
<dbReference type="Proteomes" id="UP000199647">
    <property type="component" value="Unassembled WGS sequence"/>
</dbReference>
<organism evidence="3 4">
    <name type="scientific">Faunimonas pinastri</name>
    <dbReference type="NCBI Taxonomy" id="1855383"/>
    <lineage>
        <taxon>Bacteria</taxon>
        <taxon>Pseudomonadati</taxon>
        <taxon>Pseudomonadota</taxon>
        <taxon>Alphaproteobacteria</taxon>
        <taxon>Hyphomicrobiales</taxon>
        <taxon>Afifellaceae</taxon>
        <taxon>Faunimonas</taxon>
    </lineage>
</organism>
<keyword evidence="2" id="KW-0472">Membrane</keyword>
<evidence type="ECO:0008006" key="5">
    <source>
        <dbReference type="Google" id="ProtNLM"/>
    </source>
</evidence>
<feature type="region of interest" description="Disordered" evidence="1">
    <location>
        <begin position="61"/>
        <end position="87"/>
    </location>
</feature>
<protein>
    <recommendedName>
        <fullName evidence="5">IPT/TIG domain-containing protein</fullName>
    </recommendedName>
</protein>
<keyword evidence="2" id="KW-0812">Transmembrane</keyword>
<evidence type="ECO:0000313" key="3">
    <source>
        <dbReference type="EMBL" id="SEP71561.1"/>
    </source>
</evidence>
<feature type="transmembrane region" description="Helical" evidence="2">
    <location>
        <begin position="26"/>
        <end position="46"/>
    </location>
</feature>
<name>A0A1H9A4V4_9HYPH</name>
<proteinExistence type="predicted"/>
<feature type="compositionally biased region" description="Polar residues" evidence="1">
    <location>
        <begin position="69"/>
        <end position="86"/>
    </location>
</feature>
<keyword evidence="2" id="KW-1133">Transmembrane helix</keyword>
<dbReference type="AlphaFoldDB" id="A0A1H9A4V4"/>
<reference evidence="3 4" key="1">
    <citation type="submission" date="2016-10" db="EMBL/GenBank/DDBJ databases">
        <authorList>
            <person name="de Groot N.N."/>
        </authorList>
    </citation>
    <scope>NUCLEOTIDE SEQUENCE [LARGE SCALE GENOMIC DNA]</scope>
    <source>
        <strain evidence="3 4">A52C2</strain>
    </source>
</reference>
<gene>
    <name evidence="3" type="ORF">SAMN05216548_101324</name>
</gene>
<evidence type="ECO:0000256" key="1">
    <source>
        <dbReference type="SAM" id="MobiDB-lite"/>
    </source>
</evidence>
<evidence type="ECO:0000256" key="2">
    <source>
        <dbReference type="SAM" id="Phobius"/>
    </source>
</evidence>